<evidence type="ECO:0000256" key="1">
    <source>
        <dbReference type="SAM" id="SignalP"/>
    </source>
</evidence>
<feature type="signal peptide" evidence="1">
    <location>
        <begin position="1"/>
        <end position="22"/>
    </location>
</feature>
<sequence length="146" mass="16117">MLPPANVSFVACSLILSALIQTDPPGTPANITGQHLRWALKYESHKDYLYGHTDTDCTFLHVVYPLMVLPYGLHNVPCGIRRGPAIGLISLQHVKNEDEIRSPFTCSPKLGPRSSGRTGVNLFAGLQKEGAQRELLHRITAKFCPR</sequence>
<name>A0A2M3ZWE8_9DIPT</name>
<proteinExistence type="predicted"/>
<organism evidence="2">
    <name type="scientific">Anopheles braziliensis</name>
    <dbReference type="NCBI Taxonomy" id="58242"/>
    <lineage>
        <taxon>Eukaryota</taxon>
        <taxon>Metazoa</taxon>
        <taxon>Ecdysozoa</taxon>
        <taxon>Arthropoda</taxon>
        <taxon>Hexapoda</taxon>
        <taxon>Insecta</taxon>
        <taxon>Pterygota</taxon>
        <taxon>Neoptera</taxon>
        <taxon>Endopterygota</taxon>
        <taxon>Diptera</taxon>
        <taxon>Nematocera</taxon>
        <taxon>Culicoidea</taxon>
        <taxon>Culicidae</taxon>
        <taxon>Anophelinae</taxon>
        <taxon>Anopheles</taxon>
    </lineage>
</organism>
<dbReference type="EMBL" id="GGFM01011977">
    <property type="protein sequence ID" value="MBW32728.1"/>
    <property type="molecule type" value="Transcribed_RNA"/>
</dbReference>
<accession>A0A2M3ZWE8</accession>
<protein>
    <submittedName>
        <fullName evidence="2">Putative secreted peptide</fullName>
    </submittedName>
</protein>
<keyword evidence="1" id="KW-0732">Signal</keyword>
<evidence type="ECO:0000313" key="2">
    <source>
        <dbReference type="EMBL" id="MBW32728.1"/>
    </source>
</evidence>
<feature type="chain" id="PRO_5014856734" evidence="1">
    <location>
        <begin position="23"/>
        <end position="146"/>
    </location>
</feature>
<reference evidence="2" key="1">
    <citation type="submission" date="2018-01" db="EMBL/GenBank/DDBJ databases">
        <title>An insight into the sialome of Amazonian anophelines.</title>
        <authorList>
            <person name="Ribeiro J.M."/>
            <person name="Scarpassa V."/>
            <person name="Calvo E."/>
        </authorList>
    </citation>
    <scope>NUCLEOTIDE SEQUENCE</scope>
    <source>
        <tissue evidence="2">Salivary glands</tissue>
    </source>
</reference>
<dbReference type="AlphaFoldDB" id="A0A2M3ZWE8"/>